<comment type="subcellular location">
    <subcellularLocation>
        <location evidence="1">Cytoplasm</location>
    </subcellularLocation>
</comment>
<dbReference type="HAMAP" id="MF_01077">
    <property type="entry name" value="RimP"/>
    <property type="match status" value="1"/>
</dbReference>
<evidence type="ECO:0000259" key="3">
    <source>
        <dbReference type="Pfam" id="PF17384"/>
    </source>
</evidence>
<name>A0A1X1RIG0_MYCFA</name>
<feature type="domain" description="Ribosome maturation factor RimP N-terminal" evidence="2">
    <location>
        <begin position="23"/>
        <end position="90"/>
    </location>
</feature>
<dbReference type="Gene3D" id="3.30.300.70">
    <property type="entry name" value="RimP-like superfamily, N-terminal"/>
    <property type="match status" value="1"/>
</dbReference>
<accession>A0A1X1RIG0</accession>
<dbReference type="InterPro" id="IPR028989">
    <property type="entry name" value="RimP_N"/>
</dbReference>
<dbReference type="NCBIfam" id="NF000930">
    <property type="entry name" value="PRK00092.2-2"/>
    <property type="match status" value="1"/>
</dbReference>
<dbReference type="STRING" id="1793.AWC04_05460"/>
<dbReference type="PANTHER" id="PTHR33867:SF1">
    <property type="entry name" value="RIBOSOME MATURATION FACTOR RIMP"/>
    <property type="match status" value="1"/>
</dbReference>
<dbReference type="InterPro" id="IPR036847">
    <property type="entry name" value="RimP_C_sf"/>
</dbReference>
<dbReference type="OrthoDB" id="9805006at2"/>
<dbReference type="Pfam" id="PF17384">
    <property type="entry name" value="DUF150_C"/>
    <property type="match status" value="1"/>
</dbReference>
<dbReference type="InterPro" id="IPR035956">
    <property type="entry name" value="RimP_N_sf"/>
</dbReference>
<evidence type="ECO:0000256" key="1">
    <source>
        <dbReference type="HAMAP-Rule" id="MF_01077"/>
    </source>
</evidence>
<comment type="function">
    <text evidence="1">Required for maturation of 30S ribosomal subunits.</text>
</comment>
<dbReference type="SUPFAM" id="SSF74942">
    <property type="entry name" value="YhbC-like, C-terminal domain"/>
    <property type="match status" value="1"/>
</dbReference>
<dbReference type="GO" id="GO:0006412">
    <property type="term" value="P:translation"/>
    <property type="evidence" value="ECO:0007669"/>
    <property type="project" value="TreeGrafter"/>
</dbReference>
<gene>
    <name evidence="1" type="primary">rimP</name>
    <name evidence="4" type="ORF">AWC04_05460</name>
</gene>
<dbReference type="CDD" id="cd01734">
    <property type="entry name" value="YlxS_C"/>
    <property type="match status" value="1"/>
</dbReference>
<dbReference type="InterPro" id="IPR003728">
    <property type="entry name" value="Ribosome_maturation_RimP"/>
</dbReference>
<dbReference type="GO" id="GO:0000028">
    <property type="term" value="P:ribosomal small subunit assembly"/>
    <property type="evidence" value="ECO:0007669"/>
    <property type="project" value="TreeGrafter"/>
</dbReference>
<dbReference type="InterPro" id="IPR028998">
    <property type="entry name" value="RimP_C"/>
</dbReference>
<sequence>MTQQSVQLPSPPQVVELLTEEFAAVGYEIDEVLVAAAAKPPRITVIADGDRPLDLDAVAELSRRASARLDDALPEATAPYVLEVSSPGVDRPLTQPKHFRRAQGRRAELTLSDGQLVTGRIGRLDGDTLEVVVRAAKALQVRPVALGEIDKAVVQVEFSPPNPRELELAGVRGEQDETEAAE</sequence>
<feature type="domain" description="Ribosome maturation factor RimP C-terminal" evidence="3">
    <location>
        <begin position="93"/>
        <end position="158"/>
    </location>
</feature>
<dbReference type="SUPFAM" id="SSF75420">
    <property type="entry name" value="YhbC-like, N-terminal domain"/>
    <property type="match status" value="1"/>
</dbReference>
<evidence type="ECO:0000313" key="5">
    <source>
        <dbReference type="Proteomes" id="UP000193484"/>
    </source>
</evidence>
<protein>
    <recommendedName>
        <fullName evidence="1">Ribosome maturation factor RimP</fullName>
    </recommendedName>
</protein>
<dbReference type="RefSeq" id="WP_085093836.1">
    <property type="nucleotide sequence ID" value="NZ_AP022603.1"/>
</dbReference>
<dbReference type="AlphaFoldDB" id="A0A1X1RIG0"/>
<organism evidence="4 5">
    <name type="scientific">Mycolicibacterium fallax</name>
    <name type="common">Mycobacterium fallax</name>
    <dbReference type="NCBI Taxonomy" id="1793"/>
    <lineage>
        <taxon>Bacteria</taxon>
        <taxon>Bacillati</taxon>
        <taxon>Actinomycetota</taxon>
        <taxon>Actinomycetes</taxon>
        <taxon>Mycobacteriales</taxon>
        <taxon>Mycobacteriaceae</taxon>
        <taxon>Mycolicibacterium</taxon>
    </lineage>
</organism>
<dbReference type="Pfam" id="PF02576">
    <property type="entry name" value="RimP_N"/>
    <property type="match status" value="1"/>
</dbReference>
<reference evidence="4 5" key="1">
    <citation type="submission" date="2016-01" db="EMBL/GenBank/DDBJ databases">
        <title>The new phylogeny of the genus Mycobacterium.</title>
        <authorList>
            <person name="Tarcisio F."/>
            <person name="Conor M."/>
            <person name="Antonella G."/>
            <person name="Elisabetta G."/>
            <person name="Giulia F.S."/>
            <person name="Sara T."/>
            <person name="Anna F."/>
            <person name="Clotilde B."/>
            <person name="Roberto B."/>
            <person name="Veronica D.S."/>
            <person name="Fabio R."/>
            <person name="Monica P."/>
            <person name="Olivier J."/>
            <person name="Enrico T."/>
            <person name="Nicola S."/>
        </authorList>
    </citation>
    <scope>NUCLEOTIDE SEQUENCE [LARGE SCALE GENOMIC DNA]</scope>
    <source>
        <strain evidence="4 5">DSM 44179</strain>
    </source>
</reference>
<proteinExistence type="inferred from homology"/>
<keyword evidence="5" id="KW-1185">Reference proteome</keyword>
<dbReference type="GO" id="GO:0005829">
    <property type="term" value="C:cytosol"/>
    <property type="evidence" value="ECO:0007669"/>
    <property type="project" value="TreeGrafter"/>
</dbReference>
<evidence type="ECO:0000313" key="4">
    <source>
        <dbReference type="EMBL" id="ORV06877.1"/>
    </source>
</evidence>
<keyword evidence="1" id="KW-0963">Cytoplasm</keyword>
<comment type="caution">
    <text evidence="4">The sequence shown here is derived from an EMBL/GenBank/DDBJ whole genome shotgun (WGS) entry which is preliminary data.</text>
</comment>
<keyword evidence="1" id="KW-0690">Ribosome biogenesis</keyword>
<comment type="similarity">
    <text evidence="1">Belongs to the RimP family.</text>
</comment>
<dbReference type="PANTHER" id="PTHR33867">
    <property type="entry name" value="RIBOSOME MATURATION FACTOR RIMP"/>
    <property type="match status" value="1"/>
</dbReference>
<dbReference type="Proteomes" id="UP000193484">
    <property type="component" value="Unassembled WGS sequence"/>
</dbReference>
<evidence type="ECO:0000259" key="2">
    <source>
        <dbReference type="Pfam" id="PF02576"/>
    </source>
</evidence>
<dbReference type="EMBL" id="LQOJ01000020">
    <property type="protein sequence ID" value="ORV06877.1"/>
    <property type="molecule type" value="Genomic_DNA"/>
</dbReference>